<evidence type="ECO:0000259" key="2">
    <source>
        <dbReference type="Pfam" id="PF00266"/>
    </source>
</evidence>
<dbReference type="STRING" id="46177.SAMN05660976_02516"/>
<dbReference type="Gene3D" id="3.90.1150.10">
    <property type="entry name" value="Aspartate Aminotransferase, domain 1"/>
    <property type="match status" value="1"/>
</dbReference>
<dbReference type="InterPro" id="IPR000192">
    <property type="entry name" value="Aminotrans_V_dom"/>
</dbReference>
<evidence type="ECO:0000256" key="1">
    <source>
        <dbReference type="SAM" id="MobiDB-lite"/>
    </source>
</evidence>
<keyword evidence="4" id="KW-1185">Reference proteome</keyword>
<dbReference type="PANTHER" id="PTHR43586:SF15">
    <property type="entry name" value="BLR3095 PROTEIN"/>
    <property type="match status" value="1"/>
</dbReference>
<dbReference type="InterPro" id="IPR015421">
    <property type="entry name" value="PyrdxlP-dep_Trfase_major"/>
</dbReference>
<name>A0A1H7QEP1_9ACTN</name>
<dbReference type="InterPro" id="IPR015422">
    <property type="entry name" value="PyrdxlP-dep_Trfase_small"/>
</dbReference>
<sequence length="399" mass="41702">MSTAADVNVHLDDDYLREFAEPAGYLDFARVGPVSDVVARTLADGALALRTDPAGALARLQARTEATAASAATLLRAAPHEVAFVTSTSHGLFAAAAALGGDGVVLVPRGEFPSNVHPWLRFQDRGGPRVRWIDEPRLTPELLAGLLDRDVRALTISAVDALTGYRAPLGAFKEVLGPDRLLIVDAMQGLGAVPLDVEAADVLACGGQKWLRSGWGAALLLVRDRIADRLGPGLGGWSGRRDPFAAARRRPYTADGNTTADTTRRPPQEDEPLPGAVAHTMTNPDFLAVAALGAGIDLLLSAGVESVGRTVTRTLGLLLDTVRAAGGDVLLDGLTPDERGGIGSFRLPGTDPAQVHAALAAAGLTTTVRDGWVRLSPHATTPHTTAEPLASALRGVRDR</sequence>
<organism evidence="3 4">
    <name type="scientific">Nonomuraea pusilla</name>
    <dbReference type="NCBI Taxonomy" id="46177"/>
    <lineage>
        <taxon>Bacteria</taxon>
        <taxon>Bacillati</taxon>
        <taxon>Actinomycetota</taxon>
        <taxon>Actinomycetes</taxon>
        <taxon>Streptosporangiales</taxon>
        <taxon>Streptosporangiaceae</taxon>
        <taxon>Nonomuraea</taxon>
    </lineage>
</organism>
<dbReference type="RefSeq" id="WP_218153946.1">
    <property type="nucleotide sequence ID" value="NZ_FOBF01000005.1"/>
</dbReference>
<proteinExistence type="predicted"/>
<accession>A0A1H7QEP1</accession>
<keyword evidence="3" id="KW-0456">Lyase</keyword>
<gene>
    <name evidence="3" type="ORF">SAMN05660976_02516</name>
</gene>
<dbReference type="Gene3D" id="3.40.640.10">
    <property type="entry name" value="Type I PLP-dependent aspartate aminotransferase-like (Major domain)"/>
    <property type="match status" value="1"/>
</dbReference>
<dbReference type="Pfam" id="PF00266">
    <property type="entry name" value="Aminotran_5"/>
    <property type="match status" value="1"/>
</dbReference>
<dbReference type="InterPro" id="IPR015424">
    <property type="entry name" value="PyrdxlP-dep_Trfase"/>
</dbReference>
<evidence type="ECO:0000313" key="4">
    <source>
        <dbReference type="Proteomes" id="UP000198953"/>
    </source>
</evidence>
<feature type="compositionally biased region" description="Low complexity" evidence="1">
    <location>
        <begin position="377"/>
        <end position="386"/>
    </location>
</feature>
<feature type="region of interest" description="Disordered" evidence="1">
    <location>
        <begin position="248"/>
        <end position="274"/>
    </location>
</feature>
<evidence type="ECO:0000313" key="3">
    <source>
        <dbReference type="EMBL" id="SEL46238.1"/>
    </source>
</evidence>
<feature type="domain" description="Aminotransferase class V" evidence="2">
    <location>
        <begin position="60"/>
        <end position="236"/>
    </location>
</feature>
<dbReference type="EMBL" id="FOBF01000005">
    <property type="protein sequence ID" value="SEL46238.1"/>
    <property type="molecule type" value="Genomic_DNA"/>
</dbReference>
<dbReference type="GO" id="GO:0016829">
    <property type="term" value="F:lyase activity"/>
    <property type="evidence" value="ECO:0007669"/>
    <property type="project" value="UniProtKB-KW"/>
</dbReference>
<dbReference type="SUPFAM" id="SSF53383">
    <property type="entry name" value="PLP-dependent transferases"/>
    <property type="match status" value="1"/>
</dbReference>
<dbReference type="AlphaFoldDB" id="A0A1H7QEP1"/>
<feature type="region of interest" description="Disordered" evidence="1">
    <location>
        <begin position="377"/>
        <end position="399"/>
    </location>
</feature>
<dbReference type="Proteomes" id="UP000198953">
    <property type="component" value="Unassembled WGS sequence"/>
</dbReference>
<dbReference type="PANTHER" id="PTHR43586">
    <property type="entry name" value="CYSTEINE DESULFURASE"/>
    <property type="match status" value="1"/>
</dbReference>
<reference evidence="3 4" key="1">
    <citation type="submission" date="2016-10" db="EMBL/GenBank/DDBJ databases">
        <authorList>
            <person name="de Groot N.N."/>
        </authorList>
    </citation>
    <scope>NUCLEOTIDE SEQUENCE [LARGE SCALE GENOMIC DNA]</scope>
    <source>
        <strain evidence="3 4">DSM 43357</strain>
    </source>
</reference>
<protein>
    <submittedName>
        <fullName evidence="3">Selenocysteine lyase/Cysteine desulfurase</fullName>
    </submittedName>
</protein>